<comment type="caution">
    <text evidence="7">The sequence shown here is derived from an EMBL/GenBank/DDBJ whole genome shotgun (WGS) entry which is preliminary data.</text>
</comment>
<evidence type="ECO:0000313" key="8">
    <source>
        <dbReference type="Proteomes" id="UP000268908"/>
    </source>
</evidence>
<dbReference type="AlphaFoldDB" id="A0A497XCG4"/>
<dbReference type="Proteomes" id="UP000268908">
    <property type="component" value="Unassembled WGS sequence"/>
</dbReference>
<sequence>MRLILAPFRLVANVARRFHSERCAQTAAALSFATLLGLVPMFAVGAVVISNLPFGSGLGAALEKFLLTNLLPDKAGAVVAKYVSQFAHRAERVTLIGGLFLAVTALIQMLTIEHAFNAIWKIKTARHFFRRLAMHLVALLVGPLVFGGSLVAITYIASVSFGLVDEPNWLNTFVFKFLPFIFMTALFALVYWAVPNRPIRPAHAITGGLLAAAAFTLMQRLFSLYVAKLPTYTVVYGAFAAMPVFLIWLSASWGIILVGALVTAELPRVFAGPDKRARDPQAKNRG</sequence>
<keyword evidence="5 6" id="KW-0472">Membrane</keyword>
<keyword evidence="8" id="KW-1185">Reference proteome</keyword>
<dbReference type="GO" id="GO:0005886">
    <property type="term" value="C:plasma membrane"/>
    <property type="evidence" value="ECO:0007669"/>
    <property type="project" value="UniProtKB-SubCell"/>
</dbReference>
<gene>
    <name evidence="7" type="ORF">DFR35_2240</name>
</gene>
<organism evidence="7 8">
    <name type="scientific">Sulfurisoma sediminicola</name>
    <dbReference type="NCBI Taxonomy" id="1381557"/>
    <lineage>
        <taxon>Bacteria</taxon>
        <taxon>Pseudomonadati</taxon>
        <taxon>Pseudomonadota</taxon>
        <taxon>Betaproteobacteria</taxon>
        <taxon>Nitrosomonadales</taxon>
        <taxon>Sterolibacteriaceae</taxon>
        <taxon>Sulfurisoma</taxon>
    </lineage>
</organism>
<dbReference type="InterPro" id="IPR017039">
    <property type="entry name" value="Virul_fac_BrkB"/>
</dbReference>
<comment type="subcellular location">
    <subcellularLocation>
        <location evidence="1">Cell membrane</location>
        <topology evidence="1">Multi-pass membrane protein</topology>
    </subcellularLocation>
</comment>
<accession>A0A497XCG4</accession>
<dbReference type="Pfam" id="PF03631">
    <property type="entry name" value="Virul_fac_BrkB"/>
    <property type="match status" value="1"/>
</dbReference>
<dbReference type="OrthoDB" id="9808671at2"/>
<evidence type="ECO:0000313" key="7">
    <source>
        <dbReference type="EMBL" id="RLJ63611.1"/>
    </source>
</evidence>
<dbReference type="NCBIfam" id="TIGR00765">
    <property type="entry name" value="yihY_not_rbn"/>
    <property type="match status" value="1"/>
</dbReference>
<dbReference type="PANTHER" id="PTHR30213">
    <property type="entry name" value="INNER MEMBRANE PROTEIN YHJD"/>
    <property type="match status" value="1"/>
</dbReference>
<dbReference type="RefSeq" id="WP_121242424.1">
    <property type="nucleotide sequence ID" value="NZ_BHVV01000003.1"/>
</dbReference>
<feature type="transmembrane region" description="Helical" evidence="6">
    <location>
        <begin position="177"/>
        <end position="194"/>
    </location>
</feature>
<feature type="transmembrane region" description="Helical" evidence="6">
    <location>
        <begin position="201"/>
        <end position="222"/>
    </location>
</feature>
<evidence type="ECO:0000256" key="2">
    <source>
        <dbReference type="ARBA" id="ARBA00022475"/>
    </source>
</evidence>
<dbReference type="PANTHER" id="PTHR30213:SF0">
    <property type="entry name" value="UPF0761 MEMBRANE PROTEIN YIHY"/>
    <property type="match status" value="1"/>
</dbReference>
<keyword evidence="2" id="KW-1003">Cell membrane</keyword>
<dbReference type="EMBL" id="RCCI01000006">
    <property type="protein sequence ID" value="RLJ63611.1"/>
    <property type="molecule type" value="Genomic_DNA"/>
</dbReference>
<proteinExistence type="predicted"/>
<evidence type="ECO:0000256" key="6">
    <source>
        <dbReference type="SAM" id="Phobius"/>
    </source>
</evidence>
<evidence type="ECO:0000256" key="4">
    <source>
        <dbReference type="ARBA" id="ARBA00022989"/>
    </source>
</evidence>
<evidence type="ECO:0000256" key="5">
    <source>
        <dbReference type="ARBA" id="ARBA00023136"/>
    </source>
</evidence>
<feature type="transmembrane region" description="Helical" evidence="6">
    <location>
        <begin position="132"/>
        <end position="157"/>
    </location>
</feature>
<reference evidence="7 8" key="1">
    <citation type="submission" date="2018-10" db="EMBL/GenBank/DDBJ databases">
        <title>Genomic Encyclopedia of Type Strains, Phase IV (KMG-IV): sequencing the most valuable type-strain genomes for metagenomic binning, comparative biology and taxonomic classification.</title>
        <authorList>
            <person name="Goeker M."/>
        </authorList>
    </citation>
    <scope>NUCLEOTIDE SEQUENCE [LARGE SCALE GENOMIC DNA]</scope>
    <source>
        <strain evidence="7 8">DSM 26916</strain>
    </source>
</reference>
<feature type="transmembrane region" description="Helical" evidence="6">
    <location>
        <begin position="26"/>
        <end position="49"/>
    </location>
</feature>
<keyword evidence="4 6" id="KW-1133">Transmembrane helix</keyword>
<keyword evidence="3 6" id="KW-0812">Transmembrane</keyword>
<name>A0A497XCG4_9PROT</name>
<evidence type="ECO:0000256" key="1">
    <source>
        <dbReference type="ARBA" id="ARBA00004651"/>
    </source>
</evidence>
<protein>
    <submittedName>
        <fullName evidence="7">Membrane protein</fullName>
    </submittedName>
</protein>
<feature type="transmembrane region" description="Helical" evidence="6">
    <location>
        <begin position="93"/>
        <end position="112"/>
    </location>
</feature>
<evidence type="ECO:0000256" key="3">
    <source>
        <dbReference type="ARBA" id="ARBA00022692"/>
    </source>
</evidence>
<dbReference type="PIRSF" id="PIRSF035875">
    <property type="entry name" value="RNase_BN"/>
    <property type="match status" value="1"/>
</dbReference>
<feature type="transmembrane region" description="Helical" evidence="6">
    <location>
        <begin position="234"/>
        <end position="262"/>
    </location>
</feature>